<dbReference type="NCBIfam" id="TIGR00508">
    <property type="entry name" value="bioA"/>
    <property type="match status" value="1"/>
</dbReference>
<keyword evidence="7 9" id="KW-0663">Pyridoxal phosphate</keyword>
<dbReference type="EMBL" id="WJXZ01000021">
    <property type="protein sequence ID" value="MRS65876.1"/>
    <property type="molecule type" value="Genomic_DNA"/>
</dbReference>
<dbReference type="InterPro" id="IPR015422">
    <property type="entry name" value="PyrdxlP-dep_Trfase_small"/>
</dbReference>
<keyword evidence="11" id="KW-1185">Reference proteome</keyword>
<evidence type="ECO:0000256" key="3">
    <source>
        <dbReference type="ARBA" id="ARBA00022576"/>
    </source>
</evidence>
<dbReference type="InterPro" id="IPR049704">
    <property type="entry name" value="Aminotrans_3_PPA_site"/>
</dbReference>
<comment type="subunit">
    <text evidence="9">Homodimer.</text>
</comment>
<dbReference type="GO" id="GO:0004141">
    <property type="term" value="F:dethiobiotin synthase activity"/>
    <property type="evidence" value="ECO:0007669"/>
    <property type="project" value="TreeGrafter"/>
</dbReference>
<dbReference type="Pfam" id="PF00202">
    <property type="entry name" value="Aminotran_3"/>
    <property type="match status" value="1"/>
</dbReference>
<feature type="binding site" evidence="9">
    <location>
        <position position="250"/>
    </location>
    <ligand>
        <name>pyridoxal 5'-phosphate</name>
        <dbReference type="ChEBI" id="CHEBI:597326"/>
    </ligand>
</feature>
<keyword evidence="3 9" id="KW-0032">Aminotransferase</keyword>
<feature type="binding site" evidence="9">
    <location>
        <position position="65"/>
    </location>
    <ligand>
        <name>substrate</name>
    </ligand>
</feature>
<feature type="binding site" evidence="9">
    <location>
        <begin position="125"/>
        <end position="126"/>
    </location>
    <ligand>
        <name>pyridoxal 5'-phosphate</name>
        <dbReference type="ChEBI" id="CHEBI:597326"/>
    </ligand>
</feature>
<dbReference type="Proteomes" id="UP000441754">
    <property type="component" value="Unassembled WGS sequence"/>
</dbReference>
<feature type="binding site" evidence="9">
    <location>
        <position position="279"/>
    </location>
    <ligand>
        <name>substrate</name>
    </ligand>
</feature>
<evidence type="ECO:0000256" key="4">
    <source>
        <dbReference type="ARBA" id="ARBA00022679"/>
    </source>
</evidence>
<dbReference type="Gene3D" id="3.90.1150.10">
    <property type="entry name" value="Aspartate Aminotransferase, domain 1"/>
    <property type="match status" value="1"/>
</dbReference>
<dbReference type="GO" id="GO:0030170">
    <property type="term" value="F:pyridoxal phosphate binding"/>
    <property type="evidence" value="ECO:0007669"/>
    <property type="project" value="UniProtKB-UniRule"/>
</dbReference>
<keyword evidence="9" id="KW-0963">Cytoplasm</keyword>
<feature type="site" description="Participates in the substrate recognition with KAPA and in a stacking interaction with the adenine ring of SAM" evidence="9">
    <location>
        <position position="30"/>
    </location>
</feature>
<dbReference type="CDD" id="cd00610">
    <property type="entry name" value="OAT_like"/>
    <property type="match status" value="1"/>
</dbReference>
<dbReference type="InterPro" id="IPR005814">
    <property type="entry name" value="Aminotrans_3"/>
</dbReference>
<comment type="cofactor">
    <cofactor evidence="1 9">
        <name>pyridoxal 5'-phosphate</name>
        <dbReference type="ChEBI" id="CHEBI:597326"/>
    </cofactor>
</comment>
<dbReference type="InterPro" id="IPR005815">
    <property type="entry name" value="BioA"/>
</dbReference>
<evidence type="ECO:0000313" key="10">
    <source>
        <dbReference type="EMBL" id="MRS65876.1"/>
    </source>
</evidence>
<comment type="caution">
    <text evidence="10">The sequence shown here is derived from an EMBL/GenBank/DDBJ whole genome shotgun (WGS) entry which is preliminary data.</text>
</comment>
<comment type="similarity">
    <text evidence="9">Belongs to the class-III pyridoxal-phosphate-dependent aminotransferase family. BioA subfamily.</text>
</comment>
<evidence type="ECO:0000256" key="2">
    <source>
        <dbReference type="ARBA" id="ARBA00005063"/>
    </source>
</evidence>
<feature type="binding site" evidence="9">
    <location>
        <position position="313"/>
    </location>
    <ligand>
        <name>substrate</name>
    </ligand>
</feature>
<comment type="function">
    <text evidence="9">Catalyzes the transfer of the alpha-amino group from S-adenosyl-L-methionine (SAM) to 7-keto-8-aminopelargonic acid (KAPA) to form 7,8-diaminopelargonic acid (DAPA). It is the only aminotransferase known to utilize SAM as an amino donor.</text>
</comment>
<dbReference type="UniPathway" id="UPA00078">
    <property type="reaction ID" value="UER00160"/>
</dbReference>
<dbReference type="FunFam" id="3.40.640.10:FF:000004">
    <property type="entry name" value="Acetylornithine aminotransferase"/>
    <property type="match status" value="1"/>
</dbReference>
<dbReference type="NCBIfam" id="NF004624">
    <property type="entry name" value="PRK05964.1"/>
    <property type="match status" value="1"/>
</dbReference>
<organism evidence="10 11">
    <name type="scientific">Larkinella terrae</name>
    <dbReference type="NCBI Taxonomy" id="2025311"/>
    <lineage>
        <taxon>Bacteria</taxon>
        <taxon>Pseudomonadati</taxon>
        <taxon>Bacteroidota</taxon>
        <taxon>Cytophagia</taxon>
        <taxon>Cytophagales</taxon>
        <taxon>Spirosomataceae</taxon>
        <taxon>Larkinella</taxon>
    </lineage>
</organism>
<dbReference type="GO" id="GO:0005737">
    <property type="term" value="C:cytoplasm"/>
    <property type="evidence" value="ECO:0007669"/>
    <property type="project" value="UniProtKB-SubCell"/>
</dbReference>
<accession>A0A7K0EWL2</accession>
<dbReference type="PIRSF" id="PIRSF000521">
    <property type="entry name" value="Transaminase_4ab_Lys_Orn"/>
    <property type="match status" value="1"/>
</dbReference>
<dbReference type="Gene3D" id="3.40.640.10">
    <property type="entry name" value="Type I PLP-dependent aspartate aminotransferase-like (Major domain)"/>
    <property type="match status" value="1"/>
</dbReference>
<comment type="pathway">
    <text evidence="2 9">Cofactor biosynthesis; biotin biosynthesis; 7,8-diaminononanoate from 8-amino-7-oxononanoate (SAM route): step 1/1.</text>
</comment>
<dbReference type="HAMAP" id="MF_00834">
    <property type="entry name" value="BioA"/>
    <property type="match status" value="1"/>
</dbReference>
<dbReference type="PANTHER" id="PTHR42684:SF3">
    <property type="entry name" value="ADENOSYLMETHIONINE-8-AMINO-7-OXONONANOATE AMINOTRANSFERASE"/>
    <property type="match status" value="1"/>
</dbReference>
<dbReference type="GO" id="GO:0051537">
    <property type="term" value="F:2 iron, 2 sulfur cluster binding"/>
    <property type="evidence" value="ECO:0007669"/>
    <property type="project" value="UniProtKB-KW"/>
</dbReference>
<proteinExistence type="inferred from homology"/>
<dbReference type="SUPFAM" id="SSF53383">
    <property type="entry name" value="PLP-dependent transferases"/>
    <property type="match status" value="1"/>
</dbReference>
<feature type="modified residue" description="N6-(pyridoxal phosphate)lysine" evidence="9">
    <location>
        <position position="279"/>
    </location>
</feature>
<comment type="subcellular location">
    <subcellularLocation>
        <location evidence="9">Cytoplasm</location>
    </subcellularLocation>
</comment>
<dbReference type="EC" id="2.6.1.62" evidence="9"/>
<reference evidence="10 11" key="1">
    <citation type="journal article" date="2018" name="Antonie Van Leeuwenhoek">
        <title>Larkinella terrae sp. nov., isolated from soil on Jeju Island, South Korea.</title>
        <authorList>
            <person name="Ten L.N."/>
            <person name="Jeon J."/>
            <person name="Park S.J."/>
            <person name="Park S."/>
            <person name="Lee S.Y."/>
            <person name="Kim M.K."/>
            <person name="Jung H.Y."/>
        </authorList>
    </citation>
    <scope>NUCLEOTIDE SEQUENCE [LARGE SCALE GENOMIC DNA]</scope>
    <source>
        <strain evidence="10 11">KCTC 52001</strain>
    </source>
</reference>
<dbReference type="PROSITE" id="PS00600">
    <property type="entry name" value="AA_TRANSFER_CLASS_3"/>
    <property type="match status" value="1"/>
</dbReference>
<keyword evidence="6 9" id="KW-0093">Biotin biosynthesis</keyword>
<protein>
    <recommendedName>
        <fullName evidence="9">Adenosylmethionine-8-amino-7-oxononanoate aminotransferase</fullName>
        <ecNumber evidence="9">2.6.1.62</ecNumber>
    </recommendedName>
    <alternativeName>
        <fullName evidence="9">7,8-diamino-pelargonic acid aminotransferase</fullName>
        <shortName evidence="9">DAPA AT</shortName>
        <shortName evidence="9">DAPA aminotransferase</shortName>
    </alternativeName>
    <alternativeName>
        <fullName evidence="9">7,8-diaminononanoate synthase</fullName>
        <shortName evidence="9">DANS</shortName>
    </alternativeName>
    <alternativeName>
        <fullName evidence="9">Diaminopelargonic acid synthase</fullName>
    </alternativeName>
</protein>
<evidence type="ECO:0000256" key="9">
    <source>
        <dbReference type="HAMAP-Rule" id="MF_00834"/>
    </source>
</evidence>
<feature type="binding site" evidence="9">
    <location>
        <begin position="314"/>
        <end position="315"/>
    </location>
    <ligand>
        <name>pyridoxal 5'-phosphate</name>
        <dbReference type="ChEBI" id="CHEBI:597326"/>
    </ligand>
</feature>
<dbReference type="AlphaFoldDB" id="A0A7K0EWL2"/>
<sequence>MQVKEEQNPQGLEDFAGLSERDQTVIWHPFTQMQTAPLPIPIVRGEGTLLFAEDGKTYIDAVSSWWVTIHGHSHPYIAEKVAKQLQTLEHVIFAGFTHQPAVELAERLLTILPKNQNRIFYSDNGSTAVEVALKMAFQYWHNLGKPRRKVIALDDAYHGDTFGAMAVSGRSAFTAPFVPFLFDVEYIPAPAPGQEQAALEQLQALLSDEVAAFIVEPLVQGSGGMVMYAPEILNQLMSLARSHGALIITDEVMTGFGRTGKLFASHYLSEQPDLMSLSKGLTGGTMALGVTTCTKEIYDAFLSSNKHKTLFHGHSFTANPLACTAALASLDLLLSDETQVAIQRIAHRHAVFAEQLKQKPGVKNIRQQGTILAFDLDVGDASRSYFSNIRDVAYQFLLNEGVLMRPLGNVLYIFPPYCITDEQLDTVYAAVGKLLKQLNQS</sequence>
<evidence type="ECO:0000256" key="6">
    <source>
        <dbReference type="ARBA" id="ARBA00022756"/>
    </source>
</evidence>
<feature type="binding site" evidence="9">
    <location>
        <position position="405"/>
    </location>
    <ligand>
        <name>substrate</name>
    </ligand>
</feature>
<gene>
    <name evidence="9 10" type="primary">bioA</name>
    <name evidence="10" type="ORF">GJJ30_31625</name>
</gene>
<feature type="binding site" evidence="9">
    <location>
        <position position="157"/>
    </location>
    <ligand>
        <name>substrate</name>
    </ligand>
</feature>
<dbReference type="OrthoDB" id="9807885at2"/>
<dbReference type="InterPro" id="IPR015424">
    <property type="entry name" value="PyrdxlP-dep_Trfase"/>
</dbReference>
<dbReference type="GO" id="GO:0004015">
    <property type="term" value="F:adenosylmethionine-8-amino-7-oxononanoate transaminase activity"/>
    <property type="evidence" value="ECO:0007669"/>
    <property type="project" value="UniProtKB-UniRule"/>
</dbReference>
<dbReference type="GO" id="GO:0009102">
    <property type="term" value="P:biotin biosynthetic process"/>
    <property type="evidence" value="ECO:0007669"/>
    <property type="project" value="UniProtKB-UniRule"/>
</dbReference>
<evidence type="ECO:0000313" key="11">
    <source>
        <dbReference type="Proteomes" id="UP000441754"/>
    </source>
</evidence>
<evidence type="ECO:0000256" key="8">
    <source>
        <dbReference type="ARBA" id="ARBA00048449"/>
    </source>
</evidence>
<comment type="catalytic activity">
    <reaction evidence="8 9">
        <text>(8S)-8-amino-7-oxononanoate + S-adenosyl-L-methionine = S-adenosyl-4-methylsulfanyl-2-oxobutanoate + (7R,8S)-7,8-diammoniononanoate</text>
        <dbReference type="Rhea" id="RHEA:16861"/>
        <dbReference type="ChEBI" id="CHEBI:16490"/>
        <dbReference type="ChEBI" id="CHEBI:59789"/>
        <dbReference type="ChEBI" id="CHEBI:149468"/>
        <dbReference type="ChEBI" id="CHEBI:149469"/>
        <dbReference type="EC" id="2.6.1.62"/>
    </reaction>
</comment>
<evidence type="ECO:0000256" key="5">
    <source>
        <dbReference type="ARBA" id="ARBA00022691"/>
    </source>
</evidence>
<keyword evidence="5 9" id="KW-0949">S-adenosyl-L-methionine</keyword>
<evidence type="ECO:0000256" key="7">
    <source>
        <dbReference type="ARBA" id="ARBA00022898"/>
    </source>
</evidence>
<dbReference type="PANTHER" id="PTHR42684">
    <property type="entry name" value="ADENOSYLMETHIONINE-8-AMINO-7-OXONONANOATE AMINOTRANSFERASE"/>
    <property type="match status" value="1"/>
</dbReference>
<evidence type="ECO:0000256" key="1">
    <source>
        <dbReference type="ARBA" id="ARBA00001933"/>
    </source>
</evidence>
<keyword evidence="4 9" id="KW-0808">Transferase</keyword>
<name>A0A7K0EWL2_9BACT</name>
<dbReference type="InterPro" id="IPR015421">
    <property type="entry name" value="PyrdxlP-dep_Trfase_major"/>
</dbReference>